<evidence type="ECO:0000313" key="10">
    <source>
        <dbReference type="EMBL" id="RHN43048.1"/>
    </source>
</evidence>
<accession>G7LC78</accession>
<dbReference type="OMA" id="EMEMSAM"/>
<evidence type="ECO:0000259" key="8">
    <source>
        <dbReference type="PROSITE" id="PS51032"/>
    </source>
</evidence>
<dbReference type="PROSITE" id="PS51032">
    <property type="entry name" value="AP2_ERF"/>
    <property type="match status" value="1"/>
</dbReference>
<comment type="similarity">
    <text evidence="6">Belongs to the AP2/ERF transcription factor family. ERF subfamily.</text>
</comment>
<keyword evidence="2" id="KW-0805">Transcription regulation</keyword>
<dbReference type="Proteomes" id="UP000265566">
    <property type="component" value="Chromosome 8"/>
</dbReference>
<dbReference type="OrthoDB" id="1925932at2759"/>
<comment type="subcellular location">
    <subcellularLocation>
        <location evidence="1">Nucleus</location>
    </subcellularLocation>
</comment>
<organism evidence="9 12">
    <name type="scientific">Medicago truncatula</name>
    <name type="common">Barrel medic</name>
    <name type="synonym">Medicago tribuloides</name>
    <dbReference type="NCBI Taxonomy" id="3880"/>
    <lineage>
        <taxon>Eukaryota</taxon>
        <taxon>Viridiplantae</taxon>
        <taxon>Streptophyta</taxon>
        <taxon>Embryophyta</taxon>
        <taxon>Tracheophyta</taxon>
        <taxon>Spermatophyta</taxon>
        <taxon>Magnoliopsida</taxon>
        <taxon>eudicotyledons</taxon>
        <taxon>Gunneridae</taxon>
        <taxon>Pentapetalae</taxon>
        <taxon>rosids</taxon>
        <taxon>fabids</taxon>
        <taxon>Fabales</taxon>
        <taxon>Fabaceae</taxon>
        <taxon>Papilionoideae</taxon>
        <taxon>50 kb inversion clade</taxon>
        <taxon>NPAAA clade</taxon>
        <taxon>Hologalegina</taxon>
        <taxon>IRL clade</taxon>
        <taxon>Trifolieae</taxon>
        <taxon>Medicago</taxon>
    </lineage>
</organism>
<dbReference type="InterPro" id="IPR044808">
    <property type="entry name" value="ERF_plant"/>
</dbReference>
<evidence type="ECO:0000256" key="4">
    <source>
        <dbReference type="ARBA" id="ARBA00023163"/>
    </source>
</evidence>
<dbReference type="GO" id="GO:0009873">
    <property type="term" value="P:ethylene-activated signaling pathway"/>
    <property type="evidence" value="ECO:0007669"/>
    <property type="project" value="InterPro"/>
</dbReference>
<dbReference type="PaxDb" id="3880-AET04637"/>
<feature type="region of interest" description="Disordered" evidence="7">
    <location>
        <begin position="275"/>
        <end position="313"/>
    </location>
</feature>
<protein>
    <submittedName>
        <fullName evidence="9">DNA-binding domain protein</fullName>
    </submittedName>
    <submittedName>
        <fullName evidence="10">Putative transcription factor AP2-EREBP family</fullName>
    </submittedName>
</protein>
<dbReference type="Proteomes" id="UP000002051">
    <property type="component" value="Chromosome 8"/>
</dbReference>
<dbReference type="EnsemblPlants" id="AET04637">
    <property type="protein sequence ID" value="AET04637"/>
    <property type="gene ID" value="MTR_8g092460"/>
</dbReference>
<dbReference type="EMBL" id="PSQE01000008">
    <property type="protein sequence ID" value="RHN43048.1"/>
    <property type="molecule type" value="Genomic_DNA"/>
</dbReference>
<evidence type="ECO:0000313" key="11">
    <source>
        <dbReference type="EnsemblPlants" id="AET04637"/>
    </source>
</evidence>
<reference evidence="10" key="4">
    <citation type="journal article" date="2018" name="Nat. Plants">
        <title>Whole-genome landscape of Medicago truncatula symbiotic genes.</title>
        <authorList>
            <person name="Pecrix Y."/>
            <person name="Gamas P."/>
            <person name="Carrere S."/>
        </authorList>
    </citation>
    <scope>NUCLEOTIDE SEQUENCE</scope>
    <source>
        <tissue evidence="10">Leaves</tissue>
    </source>
</reference>
<evidence type="ECO:0000313" key="9">
    <source>
        <dbReference type="EMBL" id="AET04637.1"/>
    </source>
</evidence>
<reference evidence="9 12" key="1">
    <citation type="journal article" date="2011" name="Nature">
        <title>The Medicago genome provides insight into the evolution of rhizobial symbioses.</title>
        <authorList>
            <person name="Young N.D."/>
            <person name="Debelle F."/>
            <person name="Oldroyd G.E."/>
            <person name="Geurts R."/>
            <person name="Cannon S.B."/>
            <person name="Udvardi M.K."/>
            <person name="Benedito V.A."/>
            <person name="Mayer K.F."/>
            <person name="Gouzy J."/>
            <person name="Schoof H."/>
            <person name="Van de Peer Y."/>
            <person name="Proost S."/>
            <person name="Cook D.R."/>
            <person name="Meyers B.C."/>
            <person name="Spannagl M."/>
            <person name="Cheung F."/>
            <person name="De Mita S."/>
            <person name="Krishnakumar V."/>
            <person name="Gundlach H."/>
            <person name="Zhou S."/>
            <person name="Mudge J."/>
            <person name="Bharti A.K."/>
            <person name="Murray J.D."/>
            <person name="Naoumkina M.A."/>
            <person name="Rosen B."/>
            <person name="Silverstein K.A."/>
            <person name="Tang H."/>
            <person name="Rombauts S."/>
            <person name="Zhao P.X."/>
            <person name="Zhou P."/>
            <person name="Barbe V."/>
            <person name="Bardou P."/>
            <person name="Bechner M."/>
            <person name="Bellec A."/>
            <person name="Berger A."/>
            <person name="Berges H."/>
            <person name="Bidwell S."/>
            <person name="Bisseling T."/>
            <person name="Choisne N."/>
            <person name="Couloux A."/>
            <person name="Denny R."/>
            <person name="Deshpande S."/>
            <person name="Dai X."/>
            <person name="Doyle J.J."/>
            <person name="Dudez A.M."/>
            <person name="Farmer A.D."/>
            <person name="Fouteau S."/>
            <person name="Franken C."/>
            <person name="Gibelin C."/>
            <person name="Gish J."/>
            <person name="Goldstein S."/>
            <person name="Gonzalez A.J."/>
            <person name="Green P.J."/>
            <person name="Hallab A."/>
            <person name="Hartog M."/>
            <person name="Hua A."/>
            <person name="Humphray S.J."/>
            <person name="Jeong D.H."/>
            <person name="Jing Y."/>
            <person name="Jocker A."/>
            <person name="Kenton S.M."/>
            <person name="Kim D.J."/>
            <person name="Klee K."/>
            <person name="Lai H."/>
            <person name="Lang C."/>
            <person name="Lin S."/>
            <person name="Macmil S.L."/>
            <person name="Magdelenat G."/>
            <person name="Matthews L."/>
            <person name="McCorrison J."/>
            <person name="Monaghan E.L."/>
            <person name="Mun J.H."/>
            <person name="Najar F.Z."/>
            <person name="Nicholson C."/>
            <person name="Noirot C."/>
            <person name="O'Bleness M."/>
            <person name="Paule C.R."/>
            <person name="Poulain J."/>
            <person name="Prion F."/>
            <person name="Qin B."/>
            <person name="Qu C."/>
            <person name="Retzel E.F."/>
            <person name="Riddle C."/>
            <person name="Sallet E."/>
            <person name="Samain S."/>
            <person name="Samson N."/>
            <person name="Sanders I."/>
            <person name="Saurat O."/>
            <person name="Scarpelli C."/>
            <person name="Schiex T."/>
            <person name="Segurens B."/>
            <person name="Severin A.J."/>
            <person name="Sherrier D.J."/>
            <person name="Shi R."/>
            <person name="Sims S."/>
            <person name="Singer S.R."/>
            <person name="Sinharoy S."/>
            <person name="Sterck L."/>
            <person name="Viollet A."/>
            <person name="Wang B.B."/>
            <person name="Wang K."/>
            <person name="Wang M."/>
            <person name="Wang X."/>
            <person name="Warfsmann J."/>
            <person name="Weissenbach J."/>
            <person name="White D.D."/>
            <person name="White J.D."/>
            <person name="Wiley G.B."/>
            <person name="Wincker P."/>
            <person name="Xing Y."/>
            <person name="Yang L."/>
            <person name="Yao Z."/>
            <person name="Ying F."/>
            <person name="Zhai J."/>
            <person name="Zhou L."/>
            <person name="Zuber A."/>
            <person name="Denarie J."/>
            <person name="Dixon R.A."/>
            <person name="May G.D."/>
            <person name="Schwartz D.C."/>
            <person name="Rogers J."/>
            <person name="Quetier F."/>
            <person name="Town C.D."/>
            <person name="Roe B.A."/>
        </authorList>
    </citation>
    <scope>NUCLEOTIDE SEQUENCE [LARGE SCALE GENOMIC DNA]</scope>
    <source>
        <strain evidence="9">A17</strain>
        <strain evidence="11 12">cv. Jemalong A17</strain>
    </source>
</reference>
<feature type="domain" description="AP2/ERF" evidence="8">
    <location>
        <begin position="144"/>
        <end position="201"/>
    </location>
</feature>
<dbReference type="STRING" id="3880.G7LC78"/>
<dbReference type="AlphaFoldDB" id="G7LC78"/>
<evidence type="ECO:0000256" key="6">
    <source>
        <dbReference type="ARBA" id="ARBA00024343"/>
    </source>
</evidence>
<keyword evidence="5" id="KW-0539">Nucleus</keyword>
<dbReference type="Gramene" id="rna49569">
    <property type="protein sequence ID" value="RHN43048.1"/>
    <property type="gene ID" value="gene49569"/>
</dbReference>
<dbReference type="SMART" id="SM00380">
    <property type="entry name" value="AP2"/>
    <property type="match status" value="1"/>
</dbReference>
<dbReference type="InterPro" id="IPR016177">
    <property type="entry name" value="DNA-bd_dom_sf"/>
</dbReference>
<dbReference type="EMBL" id="CM001224">
    <property type="protein sequence ID" value="AET04637.1"/>
    <property type="molecule type" value="Genomic_DNA"/>
</dbReference>
<dbReference type="KEGG" id="mtr:11428940"/>
<evidence type="ECO:0000256" key="2">
    <source>
        <dbReference type="ARBA" id="ARBA00023015"/>
    </source>
</evidence>
<reference evidence="11" key="3">
    <citation type="submission" date="2015-04" db="UniProtKB">
        <authorList>
            <consortium name="EnsemblPlants"/>
        </authorList>
    </citation>
    <scope>IDENTIFICATION</scope>
    <source>
        <strain evidence="11">cv. Jemalong A17</strain>
    </source>
</reference>
<proteinExistence type="inferred from homology"/>
<evidence type="ECO:0000256" key="5">
    <source>
        <dbReference type="ARBA" id="ARBA00023242"/>
    </source>
</evidence>
<evidence type="ECO:0000256" key="3">
    <source>
        <dbReference type="ARBA" id="ARBA00023125"/>
    </source>
</evidence>
<reference evidence="9 12" key="2">
    <citation type="journal article" date="2014" name="BMC Genomics">
        <title>An improved genome release (version Mt4.0) for the model legume Medicago truncatula.</title>
        <authorList>
            <person name="Tang H."/>
            <person name="Krishnakumar V."/>
            <person name="Bidwell S."/>
            <person name="Rosen B."/>
            <person name="Chan A."/>
            <person name="Zhou S."/>
            <person name="Gentzbittel L."/>
            <person name="Childs K.L."/>
            <person name="Yandell M."/>
            <person name="Gundlach H."/>
            <person name="Mayer K.F."/>
            <person name="Schwartz D.C."/>
            <person name="Town C.D."/>
        </authorList>
    </citation>
    <scope>GENOME REANNOTATION</scope>
    <source>
        <strain evidence="11 12">cv. Jemalong A17</strain>
    </source>
</reference>
<evidence type="ECO:0000256" key="1">
    <source>
        <dbReference type="ARBA" id="ARBA00004123"/>
    </source>
</evidence>
<keyword evidence="12" id="KW-1185">Reference proteome</keyword>
<dbReference type="InterPro" id="IPR001471">
    <property type="entry name" value="AP2/ERF_dom"/>
</dbReference>
<keyword evidence="4" id="KW-0804">Transcription</keyword>
<dbReference type="CDD" id="cd00018">
    <property type="entry name" value="AP2"/>
    <property type="match status" value="1"/>
</dbReference>
<evidence type="ECO:0000256" key="7">
    <source>
        <dbReference type="SAM" id="MobiDB-lite"/>
    </source>
</evidence>
<gene>
    <name evidence="11" type="primary">11428940</name>
    <name evidence="9" type="ordered locus">MTR_8g092460</name>
    <name evidence="10" type="ORF">MtrunA17_Chr8g0383591</name>
</gene>
<sequence>MPLPMMFPGLNREGEMSAMVSALTHVICGDQNNDGGSDGYNVLNQNMNHNAFEGDGIDIKPFGSSSTSLSYGGNSALKRRREDGGFFDNSSSPIPQIKHQGVECSSNWTNTVTTTTGRSQVEEQIYEYRTDNNNVKNEDQPKRKYRGVRQRPWGKWAAEIRDPFKATRVWLGTFETAEDAAKAYDQASLRFRGNKAKLNFPENVKLKQQQSTPTHLNISHSNSALLSHQPRTDPDPIVHNETLHTLQSSNKYYDYFNGQNFPMASLQTSVSPSASYSSSYTTTTFASSFSSPQTTSSIPSGLTAWPSGSSPSG</sequence>
<dbReference type="PANTHER" id="PTHR31190">
    <property type="entry name" value="DNA-BINDING DOMAIN"/>
    <property type="match status" value="1"/>
</dbReference>
<dbReference type="GO" id="GO:0003677">
    <property type="term" value="F:DNA binding"/>
    <property type="evidence" value="ECO:0007669"/>
    <property type="project" value="UniProtKB-KW"/>
</dbReference>
<dbReference type="SUPFAM" id="SSF54171">
    <property type="entry name" value="DNA-binding domain"/>
    <property type="match status" value="1"/>
</dbReference>
<dbReference type="PRINTS" id="PR00367">
    <property type="entry name" value="ETHRSPELEMNT"/>
</dbReference>
<dbReference type="PANTHER" id="PTHR31190:SF267">
    <property type="entry name" value="DNA-BINDING DOMAIN PROTEIN"/>
    <property type="match status" value="1"/>
</dbReference>
<dbReference type="FunFam" id="3.30.730.10:FF:000001">
    <property type="entry name" value="Ethylene-responsive transcription factor 2"/>
    <property type="match status" value="1"/>
</dbReference>
<dbReference type="Pfam" id="PF00847">
    <property type="entry name" value="AP2"/>
    <property type="match status" value="1"/>
</dbReference>
<dbReference type="eggNOG" id="ENOG502QV3S">
    <property type="taxonomic scope" value="Eukaryota"/>
</dbReference>
<dbReference type="GO" id="GO:0003700">
    <property type="term" value="F:DNA-binding transcription factor activity"/>
    <property type="evidence" value="ECO:0007669"/>
    <property type="project" value="InterPro"/>
</dbReference>
<name>G7LC78_MEDTR</name>
<dbReference type="HOGENOM" id="CLU_042594_2_0_1"/>
<keyword evidence="3 9" id="KW-0238">DNA-binding</keyword>
<dbReference type="Gene3D" id="3.30.730.10">
    <property type="entry name" value="AP2/ERF domain"/>
    <property type="match status" value="1"/>
</dbReference>
<dbReference type="GO" id="GO:0005634">
    <property type="term" value="C:nucleus"/>
    <property type="evidence" value="ECO:0007669"/>
    <property type="project" value="UniProtKB-SubCell"/>
</dbReference>
<dbReference type="InterPro" id="IPR036955">
    <property type="entry name" value="AP2/ERF_dom_sf"/>
</dbReference>
<feature type="compositionally biased region" description="Low complexity" evidence="7">
    <location>
        <begin position="275"/>
        <end position="297"/>
    </location>
</feature>
<evidence type="ECO:0000313" key="12">
    <source>
        <dbReference type="Proteomes" id="UP000002051"/>
    </source>
</evidence>